<sequence>MIIYPLSATAALLFLALCPSGVFALDRWDVSASVSSSVEENISHTAGGEDDMVQTFSAGIAPHWKWPGWESELFYDGTMVDFSRHSESSYAVHKAGATLYYSPTSAIRVRGGMNLAVREAGGSTDMYDYTGSGLYCDMQFPLSLDWTARGGLSRQTRDYRMISDLDNRESLAFFGLEHRFQGGASLGLSAEAGAKDYLGREGPEACQLRTFIRVSLPLAEATGLRLRLVDRLNFGGDALVAAGIAEDGYMIEDLYDDPYSYESLEADAMVSQLLSGGVMLRIGCAAKWKSYDRAVLDAAGAPLADLREDACLEVSMGAEKTLRLNRQGTLLKLSAGWYVNWNDSNDALYRYRASSAGVGAELEF</sequence>
<reference evidence="2 3" key="1">
    <citation type="submission" date="2016-03" db="EMBL/GenBank/DDBJ databases">
        <title>Speciation and ecological success in dimly lit waters: horizontal gene transfer in a green sulfur bacteria bloom unveiled by metagenomic assembly.</title>
        <authorList>
            <person name="Llorens-Mares T."/>
            <person name="Liu Z."/>
            <person name="Allen L.Z."/>
            <person name="Rusch D.B."/>
            <person name="Craig M.T."/>
            <person name="Dupont C.L."/>
            <person name="Bryant D.A."/>
            <person name="Casamayor E.O."/>
        </authorList>
    </citation>
    <scope>NUCLEOTIDE SEQUENCE [LARGE SCALE GENOMIC DNA]</scope>
    <source>
        <strain evidence="2">CIII</strain>
    </source>
</reference>
<dbReference type="RefSeq" id="WP_303682477.1">
    <property type="nucleotide sequence ID" value="NZ_LVWG01000036.1"/>
</dbReference>
<organism evidence="2 3">
    <name type="scientific">Pelodictyon luteolum</name>
    <dbReference type="NCBI Taxonomy" id="1100"/>
    <lineage>
        <taxon>Bacteria</taxon>
        <taxon>Pseudomonadati</taxon>
        <taxon>Chlorobiota</taxon>
        <taxon>Chlorobiia</taxon>
        <taxon>Chlorobiales</taxon>
        <taxon>Chlorobiaceae</taxon>
        <taxon>Chlorobium/Pelodictyon group</taxon>
        <taxon>Pelodictyon</taxon>
    </lineage>
</organism>
<comment type="caution">
    <text evidence="2">The sequence shown here is derived from an EMBL/GenBank/DDBJ whole genome shotgun (WGS) entry which is preliminary data.</text>
</comment>
<evidence type="ECO:0000313" key="2">
    <source>
        <dbReference type="EMBL" id="KZK73515.1"/>
    </source>
</evidence>
<dbReference type="EMBL" id="LVWG01000036">
    <property type="protein sequence ID" value="KZK73515.1"/>
    <property type="molecule type" value="Genomic_DNA"/>
</dbReference>
<proteinExistence type="predicted"/>
<evidence type="ECO:0000313" key="3">
    <source>
        <dbReference type="Proteomes" id="UP000076481"/>
    </source>
</evidence>
<feature type="signal peptide" evidence="1">
    <location>
        <begin position="1"/>
        <end position="24"/>
    </location>
</feature>
<accession>A0A165L334</accession>
<gene>
    <name evidence="2" type="ORF">A3K90_01940</name>
</gene>
<dbReference type="AlphaFoldDB" id="A0A165L334"/>
<dbReference type="Proteomes" id="UP000076481">
    <property type="component" value="Unassembled WGS sequence"/>
</dbReference>
<feature type="chain" id="PRO_5007861474" evidence="1">
    <location>
        <begin position="25"/>
        <end position="364"/>
    </location>
</feature>
<name>A0A165L334_PELLU</name>
<protein>
    <submittedName>
        <fullName evidence="2">Uncharacterized protein</fullName>
    </submittedName>
</protein>
<keyword evidence="1" id="KW-0732">Signal</keyword>
<evidence type="ECO:0000256" key="1">
    <source>
        <dbReference type="SAM" id="SignalP"/>
    </source>
</evidence>